<proteinExistence type="predicted"/>
<evidence type="ECO:0000313" key="3">
    <source>
        <dbReference type="Proteomes" id="UP000274822"/>
    </source>
</evidence>
<gene>
    <name evidence="2" type="ORF">BC938DRAFT_480901</name>
</gene>
<dbReference type="EMBL" id="RBNJ01005428">
    <property type="protein sequence ID" value="RUS29228.1"/>
    <property type="molecule type" value="Genomic_DNA"/>
</dbReference>
<evidence type="ECO:0000256" key="1">
    <source>
        <dbReference type="SAM" id="MobiDB-lite"/>
    </source>
</evidence>
<keyword evidence="3" id="KW-1185">Reference proteome</keyword>
<accession>A0A433QHB0</accession>
<feature type="compositionally biased region" description="Basic and acidic residues" evidence="1">
    <location>
        <begin position="111"/>
        <end position="132"/>
    </location>
</feature>
<comment type="caution">
    <text evidence="2">The sequence shown here is derived from an EMBL/GenBank/DDBJ whole genome shotgun (WGS) entry which is preliminary data.</text>
</comment>
<organism evidence="2 3">
    <name type="scientific">Jimgerdemannia flammicorona</name>
    <dbReference type="NCBI Taxonomy" id="994334"/>
    <lineage>
        <taxon>Eukaryota</taxon>
        <taxon>Fungi</taxon>
        <taxon>Fungi incertae sedis</taxon>
        <taxon>Mucoromycota</taxon>
        <taxon>Mucoromycotina</taxon>
        <taxon>Endogonomycetes</taxon>
        <taxon>Endogonales</taxon>
        <taxon>Endogonaceae</taxon>
        <taxon>Jimgerdemannia</taxon>
    </lineage>
</organism>
<feature type="non-terminal residue" evidence="2">
    <location>
        <position position="141"/>
    </location>
</feature>
<evidence type="ECO:0000313" key="2">
    <source>
        <dbReference type="EMBL" id="RUS29228.1"/>
    </source>
</evidence>
<dbReference type="AlphaFoldDB" id="A0A433QHB0"/>
<dbReference type="Proteomes" id="UP000274822">
    <property type="component" value="Unassembled WGS sequence"/>
</dbReference>
<sequence length="141" mass="16584">MAAQESEQLMTSFDEYNSSLVMEDETIEAVKASKTRMEMQQLLQRHLMSSNALKVRRIVVLQSGNLDTKRPEVESEITDNPSNQDFWHTDFENDLYVLELDLLPEEERVMLEEEEGTKTKQDWKKWGTDLRRAAKMPKHKH</sequence>
<feature type="region of interest" description="Disordered" evidence="1">
    <location>
        <begin position="111"/>
        <end position="141"/>
    </location>
</feature>
<name>A0A433QHB0_9FUNG</name>
<reference evidence="2 3" key="1">
    <citation type="journal article" date="2018" name="New Phytol.">
        <title>Phylogenomics of Endogonaceae and evolution of mycorrhizas within Mucoromycota.</title>
        <authorList>
            <person name="Chang Y."/>
            <person name="Desiro A."/>
            <person name="Na H."/>
            <person name="Sandor L."/>
            <person name="Lipzen A."/>
            <person name="Clum A."/>
            <person name="Barry K."/>
            <person name="Grigoriev I.V."/>
            <person name="Martin F.M."/>
            <person name="Stajich J.E."/>
            <person name="Smith M.E."/>
            <person name="Bonito G."/>
            <person name="Spatafora J.W."/>
        </authorList>
    </citation>
    <scope>NUCLEOTIDE SEQUENCE [LARGE SCALE GENOMIC DNA]</scope>
    <source>
        <strain evidence="2 3">AD002</strain>
    </source>
</reference>
<protein>
    <submittedName>
        <fullName evidence="2">Uncharacterized protein</fullName>
    </submittedName>
</protein>